<dbReference type="OrthoDB" id="9801591at2"/>
<feature type="binding site" evidence="3">
    <location>
        <begin position="14"/>
        <end position="19"/>
    </location>
    <ligand>
        <name>GTP</name>
        <dbReference type="ChEBI" id="CHEBI:37565"/>
    </ligand>
</feature>
<dbReference type="SUPFAM" id="SSF54980">
    <property type="entry name" value="EF-G C-terminal domain-like"/>
    <property type="match status" value="2"/>
</dbReference>
<dbReference type="Gene3D" id="3.30.70.870">
    <property type="entry name" value="Elongation Factor G (Translational Gtpase), domain 3"/>
    <property type="match status" value="1"/>
</dbReference>
<keyword evidence="5" id="KW-1185">Reference proteome</keyword>
<dbReference type="Gene3D" id="2.40.50.250">
    <property type="entry name" value="bipa protein"/>
    <property type="match status" value="1"/>
</dbReference>
<dbReference type="PRINTS" id="PR00315">
    <property type="entry name" value="ELONGATNFCT"/>
</dbReference>
<dbReference type="SUPFAM" id="SSF52540">
    <property type="entry name" value="P-loop containing nucleoside triphosphate hydrolases"/>
    <property type="match status" value="1"/>
</dbReference>
<dbReference type="AlphaFoldDB" id="A0A2Z4FIL5"/>
<feature type="binding site" evidence="3">
    <location>
        <begin position="127"/>
        <end position="130"/>
    </location>
    <ligand>
        <name>GTP</name>
        <dbReference type="ChEBI" id="CHEBI:37565"/>
    </ligand>
</feature>
<dbReference type="InterPro" id="IPR035647">
    <property type="entry name" value="EFG_III/V"/>
</dbReference>
<dbReference type="GO" id="GO:0019843">
    <property type="term" value="F:rRNA binding"/>
    <property type="evidence" value="ECO:0007669"/>
    <property type="project" value="UniProtKB-KW"/>
</dbReference>
<dbReference type="GO" id="GO:1990904">
    <property type="term" value="C:ribonucleoprotein complex"/>
    <property type="evidence" value="ECO:0007669"/>
    <property type="project" value="TreeGrafter"/>
</dbReference>
<dbReference type="SUPFAM" id="SSF50447">
    <property type="entry name" value="Translation proteins"/>
    <property type="match status" value="1"/>
</dbReference>
<comment type="function">
    <text evidence="3">A 50S ribosomal subunit assembly protein with GTPase activity, required for 50S subunit assembly at low temperatures, may also play a role in translation. Binds GTP and analogs. Binds the 70S ribosome between the 30S and 50S subunits, in a similar position as ribosome-bound EF-G; it contacts a number of ribosomal proteins, both rRNAs and the A-site tRNA.</text>
</comment>
<proteinExistence type="inferred from homology"/>
<dbReference type="InterPro" id="IPR000640">
    <property type="entry name" value="EFG_V-like"/>
</dbReference>
<dbReference type="NCBIfam" id="TIGR01394">
    <property type="entry name" value="TypA_BipA"/>
    <property type="match status" value="1"/>
</dbReference>
<dbReference type="CDD" id="cd03710">
    <property type="entry name" value="BipA_TypA_C"/>
    <property type="match status" value="1"/>
</dbReference>
<dbReference type="Gene3D" id="3.30.70.240">
    <property type="match status" value="1"/>
</dbReference>
<comment type="subunit">
    <text evidence="3">Monomer.</text>
</comment>
<dbReference type="GO" id="GO:0043022">
    <property type="term" value="F:ribosome binding"/>
    <property type="evidence" value="ECO:0007669"/>
    <property type="project" value="UniProtKB-UniRule"/>
</dbReference>
<dbReference type="CDD" id="cd16263">
    <property type="entry name" value="BipA_III"/>
    <property type="match status" value="1"/>
</dbReference>
<dbReference type="GO" id="GO:0010467">
    <property type="term" value="P:gene expression"/>
    <property type="evidence" value="ECO:0007669"/>
    <property type="project" value="UniProtKB-ARBA"/>
</dbReference>
<dbReference type="CDD" id="cd03691">
    <property type="entry name" value="BipA_TypA_II"/>
    <property type="match status" value="1"/>
</dbReference>
<keyword evidence="3" id="KW-0699">rRNA-binding</keyword>
<dbReference type="FunFam" id="3.40.50.300:FF:000055">
    <property type="entry name" value="GTP-binding protein TypA"/>
    <property type="match status" value="1"/>
</dbReference>
<dbReference type="InterPro" id="IPR047042">
    <property type="entry name" value="BipA_II"/>
</dbReference>
<dbReference type="InterPro" id="IPR031157">
    <property type="entry name" value="G_TR_CS"/>
</dbReference>
<name>A0A2Z4FIL5_9DELT</name>
<keyword evidence="1 3" id="KW-0342">GTP-binding</keyword>
<dbReference type="Pfam" id="PF21018">
    <property type="entry name" value="BipA_C"/>
    <property type="match status" value="1"/>
</dbReference>
<dbReference type="Pfam" id="PF03144">
    <property type="entry name" value="GTP_EFTU_D2"/>
    <property type="match status" value="1"/>
</dbReference>
<dbReference type="EMBL" id="CP030032">
    <property type="protein sequence ID" value="AWV88753.1"/>
    <property type="molecule type" value="Genomic_DNA"/>
</dbReference>
<dbReference type="InterPro" id="IPR047043">
    <property type="entry name" value="BipA_III"/>
</dbReference>
<keyword evidence="3" id="KW-0963">Cytoplasm</keyword>
<dbReference type="GO" id="GO:0003924">
    <property type="term" value="F:GTPase activity"/>
    <property type="evidence" value="ECO:0007669"/>
    <property type="project" value="UniProtKB-UniRule"/>
</dbReference>
<evidence type="ECO:0000256" key="2">
    <source>
        <dbReference type="ARBA" id="ARBA00048548"/>
    </source>
</evidence>
<gene>
    <name evidence="4" type="primary">typA</name>
    <name evidence="3" type="synonym">bipA</name>
    <name evidence="4" type="ORF">DN745_05130</name>
</gene>
<dbReference type="PROSITE" id="PS51722">
    <property type="entry name" value="G_TR_2"/>
    <property type="match status" value="1"/>
</dbReference>
<dbReference type="CDD" id="cd01891">
    <property type="entry name" value="TypA_BipA"/>
    <property type="match status" value="1"/>
</dbReference>
<keyword evidence="3" id="KW-0690">Ribosome biogenesis</keyword>
<dbReference type="KEGG" id="bsed:DN745_05130"/>
<dbReference type="RefSeq" id="WP_111332736.1">
    <property type="nucleotide sequence ID" value="NZ_CP030032.1"/>
</dbReference>
<dbReference type="FunFam" id="3.30.70.870:FF:000003">
    <property type="entry name" value="GTP-binding protein TypA"/>
    <property type="match status" value="1"/>
</dbReference>
<dbReference type="InterPro" id="IPR048876">
    <property type="entry name" value="BipA_C"/>
</dbReference>
<comment type="subcellular location">
    <subcellularLocation>
        <location evidence="3">Cytoplasm</location>
    </subcellularLocation>
    <text evidence="3">Binds to ribosomes.</text>
</comment>
<dbReference type="InterPro" id="IPR042116">
    <property type="entry name" value="TypA/BipA_C"/>
</dbReference>
<keyword evidence="3" id="KW-0820">tRNA-binding</keyword>
<dbReference type="Pfam" id="PF00009">
    <property type="entry name" value="GTP_EFTU"/>
    <property type="match status" value="1"/>
</dbReference>
<dbReference type="InterPro" id="IPR006298">
    <property type="entry name" value="BipA"/>
</dbReference>
<evidence type="ECO:0000313" key="5">
    <source>
        <dbReference type="Proteomes" id="UP000249799"/>
    </source>
</evidence>
<comment type="similarity">
    <text evidence="3">Belongs to the TRAFAC class translation factor GTPase superfamily. Classic translation factor GTPase family. BipA subfamily.</text>
</comment>
<dbReference type="PANTHER" id="PTHR42908:SF8">
    <property type="entry name" value="TR-TYPE G DOMAIN-CONTAINING PROTEIN"/>
    <property type="match status" value="1"/>
</dbReference>
<dbReference type="EC" id="3.6.5.-" evidence="3"/>
<evidence type="ECO:0000313" key="4">
    <source>
        <dbReference type="EMBL" id="AWV88753.1"/>
    </source>
</evidence>
<protein>
    <recommendedName>
        <fullName evidence="3">Large ribosomal subunit assembly factor BipA</fullName>
        <ecNumber evidence="3">3.6.5.-</ecNumber>
    </recommendedName>
    <alternativeName>
        <fullName evidence="3">GTP-binding protein BipA</fullName>
    </alternativeName>
</protein>
<dbReference type="Pfam" id="PF00679">
    <property type="entry name" value="EFG_C"/>
    <property type="match status" value="1"/>
</dbReference>
<dbReference type="InterPro" id="IPR004161">
    <property type="entry name" value="EFTu-like_2"/>
</dbReference>
<dbReference type="GO" id="GO:0000049">
    <property type="term" value="F:tRNA binding"/>
    <property type="evidence" value="ECO:0007669"/>
    <property type="project" value="UniProtKB-KW"/>
</dbReference>
<dbReference type="FunFam" id="2.40.50.250:FF:000001">
    <property type="entry name" value="GTP-binding protein TypA"/>
    <property type="match status" value="1"/>
</dbReference>
<dbReference type="FunFam" id="3.30.70.240:FF:000002">
    <property type="entry name" value="GTP-binding protein TypA"/>
    <property type="match status" value="1"/>
</dbReference>
<evidence type="ECO:0000256" key="3">
    <source>
        <dbReference type="HAMAP-Rule" id="MF_00849"/>
    </source>
</evidence>
<dbReference type="Gene3D" id="3.40.50.300">
    <property type="entry name" value="P-loop containing nucleotide triphosphate hydrolases"/>
    <property type="match status" value="1"/>
</dbReference>
<dbReference type="Proteomes" id="UP000249799">
    <property type="component" value="Chromosome"/>
</dbReference>
<keyword evidence="3" id="KW-0547">Nucleotide-binding</keyword>
<dbReference type="InterPro" id="IPR035651">
    <property type="entry name" value="BipA_V"/>
</dbReference>
<reference evidence="4 5" key="1">
    <citation type="submission" date="2018-06" db="EMBL/GenBank/DDBJ databases">
        <title>Lujinxingia sediminis gen. nov. sp. nov., a new facultative anaerobic member of the class Deltaproteobacteria, and proposal of Lujinxingaceae fam. nov.</title>
        <authorList>
            <person name="Guo L.-Y."/>
            <person name="Li C.-M."/>
            <person name="Wang S."/>
            <person name="Du Z.-J."/>
        </authorList>
    </citation>
    <scope>NUCLEOTIDE SEQUENCE [LARGE SCALE GENOMIC DNA]</scope>
    <source>
        <strain evidence="4 5">FA350</strain>
    </source>
</reference>
<keyword evidence="3" id="KW-0378">Hydrolase</keyword>
<accession>A0A2Z4FIL5</accession>
<keyword evidence="3" id="KW-0694">RNA-binding</keyword>
<dbReference type="InterPro" id="IPR047041">
    <property type="entry name" value="BipA_GTP-bd_dom"/>
</dbReference>
<dbReference type="GO" id="GO:0009409">
    <property type="term" value="P:response to cold"/>
    <property type="evidence" value="ECO:0007669"/>
    <property type="project" value="UniProtKB-ARBA"/>
</dbReference>
<organism evidence="4 5">
    <name type="scientific">Bradymonas sediminis</name>
    <dbReference type="NCBI Taxonomy" id="1548548"/>
    <lineage>
        <taxon>Bacteria</taxon>
        <taxon>Deltaproteobacteria</taxon>
        <taxon>Bradymonadales</taxon>
        <taxon>Bradymonadaceae</taxon>
        <taxon>Bradymonas</taxon>
    </lineage>
</organism>
<dbReference type="GO" id="GO:0005829">
    <property type="term" value="C:cytosol"/>
    <property type="evidence" value="ECO:0007669"/>
    <property type="project" value="TreeGrafter"/>
</dbReference>
<sequence length="601" mass="67161">MKDIRNIAIVAHVDHGKTTMIDQMLRQSGTIQAHREMAERAMDSNQLEQERGITIVSKCTAVIYKGTEINIVDTPGHADFGGEVERVLKMVDSVLLVVDAFEGPMPQTKFVLRRSLALGHQPIVVINKIDRPNARPDEVLDEVFDLFVDLGANDDQLEFPVVYASGRDGYAMLDPNEESDDMTPLFDAILREIKPPGDDPEAPLKMQVATLNYDDYMGRVAIGRVFAGRMRVGDKVVLVRRDGTKSNAKITKLFSFVGLEKVETEMIEAGDLCAVTGMDDILPGETICDPDHPVSMDMIEIGEPTLSMILMVNTSPFAGQEGKFLTSRQIRERLDRELEHNVALRVEDTDRPEAFKVSGRGELHLSVLLEQMRREGFEMQVSQPEVIVRVDENGKKTEPLEEVVIEAPSEYAGTVIRKMQERKGEMTHMMQNSDGTQRVEFLIPSRALIGYRTEFLTDTRGAGIMHTNFHSYGEYRGDIERRRGGAMVALEQGATTAYSLFSLQDRGTMFVGPGETVYGGQVIGENNRENELVINPTKGKKLSNMRSSGTDEALTLAPPVRFSLEKAIEFISEDEYVEITPESIRLRKSVLHHGKRKASSR</sequence>
<evidence type="ECO:0000256" key="1">
    <source>
        <dbReference type="ARBA" id="ARBA00023134"/>
    </source>
</evidence>
<dbReference type="InterPro" id="IPR005225">
    <property type="entry name" value="Small_GTP-bd"/>
</dbReference>
<dbReference type="PANTHER" id="PTHR42908">
    <property type="entry name" value="TRANSLATION ELONGATION FACTOR-RELATED"/>
    <property type="match status" value="1"/>
</dbReference>
<dbReference type="InterPro" id="IPR000795">
    <property type="entry name" value="T_Tr_GTP-bd_dom"/>
</dbReference>
<dbReference type="SMART" id="SM00838">
    <property type="entry name" value="EFG_C"/>
    <property type="match status" value="1"/>
</dbReference>
<dbReference type="FunFam" id="2.40.30.10:FF:000016">
    <property type="entry name" value="GTP-binding protein TypA"/>
    <property type="match status" value="1"/>
</dbReference>
<dbReference type="InterPro" id="IPR027417">
    <property type="entry name" value="P-loop_NTPase"/>
</dbReference>
<dbReference type="PROSITE" id="PS00301">
    <property type="entry name" value="G_TR_1"/>
    <property type="match status" value="1"/>
</dbReference>
<dbReference type="InterPro" id="IPR009000">
    <property type="entry name" value="Transl_B-barrel_sf"/>
</dbReference>
<dbReference type="GO" id="GO:0005525">
    <property type="term" value="F:GTP binding"/>
    <property type="evidence" value="ECO:0007669"/>
    <property type="project" value="UniProtKB-UniRule"/>
</dbReference>
<dbReference type="HAMAP" id="MF_00849">
    <property type="entry name" value="BipA"/>
    <property type="match status" value="1"/>
</dbReference>
<dbReference type="GO" id="GO:0000027">
    <property type="term" value="P:ribosomal large subunit assembly"/>
    <property type="evidence" value="ECO:0007669"/>
    <property type="project" value="UniProtKB-UniRule"/>
</dbReference>
<dbReference type="NCBIfam" id="TIGR00231">
    <property type="entry name" value="small_GTP"/>
    <property type="match status" value="1"/>
</dbReference>
<comment type="catalytic activity">
    <reaction evidence="2 3">
        <text>GTP + H2O = GDP + phosphate + H(+)</text>
        <dbReference type="Rhea" id="RHEA:19669"/>
        <dbReference type="ChEBI" id="CHEBI:15377"/>
        <dbReference type="ChEBI" id="CHEBI:15378"/>
        <dbReference type="ChEBI" id="CHEBI:37565"/>
        <dbReference type="ChEBI" id="CHEBI:43474"/>
        <dbReference type="ChEBI" id="CHEBI:58189"/>
    </reaction>
</comment>
<dbReference type="Gene3D" id="2.40.30.10">
    <property type="entry name" value="Translation factors"/>
    <property type="match status" value="1"/>
</dbReference>